<organism evidence="1 2">
    <name type="scientific">Agrocybe chaxingu</name>
    <dbReference type="NCBI Taxonomy" id="84603"/>
    <lineage>
        <taxon>Eukaryota</taxon>
        <taxon>Fungi</taxon>
        <taxon>Dikarya</taxon>
        <taxon>Basidiomycota</taxon>
        <taxon>Agaricomycotina</taxon>
        <taxon>Agaricomycetes</taxon>
        <taxon>Agaricomycetidae</taxon>
        <taxon>Agaricales</taxon>
        <taxon>Agaricineae</taxon>
        <taxon>Strophariaceae</taxon>
        <taxon>Agrocybe</taxon>
    </lineage>
</organism>
<sequence length="225" mass="25313">MGDPSLLRLVPASCATVPIDWAKVPEASRKFFLESWGTDRSDPDTTKTRPLPATIDDLAKMFNESKFFGYMPPQLYTLLLDISEFGLAAEANARVNGRAPRVGPRFYMKYLCYVWFILFLPGQRDGITGWSAKLHVAASEEEDEPEAANDKAVAEEYDPRLCEEVERRGTITARFMKKVAGWDASTLKGSLHEAQLLEATMELPDDHPAYRAMVQNVMSSLRSMR</sequence>
<name>A0A9W8K3G8_9AGAR</name>
<protein>
    <submittedName>
        <fullName evidence="1">Uncharacterized protein</fullName>
    </submittedName>
</protein>
<accession>A0A9W8K3G8</accession>
<proteinExistence type="predicted"/>
<keyword evidence="2" id="KW-1185">Reference proteome</keyword>
<evidence type="ECO:0000313" key="2">
    <source>
        <dbReference type="Proteomes" id="UP001148786"/>
    </source>
</evidence>
<gene>
    <name evidence="1" type="ORF">NLJ89_g2925</name>
</gene>
<evidence type="ECO:0000313" key="1">
    <source>
        <dbReference type="EMBL" id="KAJ3513476.1"/>
    </source>
</evidence>
<dbReference type="AlphaFoldDB" id="A0A9W8K3G8"/>
<comment type="caution">
    <text evidence="1">The sequence shown here is derived from an EMBL/GenBank/DDBJ whole genome shotgun (WGS) entry which is preliminary data.</text>
</comment>
<dbReference type="Proteomes" id="UP001148786">
    <property type="component" value="Unassembled WGS sequence"/>
</dbReference>
<reference evidence="1" key="1">
    <citation type="submission" date="2022-07" db="EMBL/GenBank/DDBJ databases">
        <title>Genome Sequence of Agrocybe chaxingu.</title>
        <authorList>
            <person name="Buettner E."/>
        </authorList>
    </citation>
    <scope>NUCLEOTIDE SEQUENCE</scope>
    <source>
        <strain evidence="1">MP-N11</strain>
    </source>
</reference>
<dbReference type="EMBL" id="JANKHO010000196">
    <property type="protein sequence ID" value="KAJ3513476.1"/>
    <property type="molecule type" value="Genomic_DNA"/>
</dbReference>
<dbReference type="OrthoDB" id="3020383at2759"/>